<evidence type="ECO:0000256" key="2">
    <source>
        <dbReference type="ARBA" id="ARBA00022452"/>
    </source>
</evidence>
<name>A0A285ZPE2_9SPHI</name>
<evidence type="ECO:0000313" key="7">
    <source>
        <dbReference type="EMBL" id="SOD11512.1"/>
    </source>
</evidence>
<evidence type="ECO:0000256" key="5">
    <source>
        <dbReference type="ARBA" id="ARBA00023237"/>
    </source>
</evidence>
<dbReference type="EMBL" id="OCMT01000001">
    <property type="protein sequence ID" value="SOD11512.1"/>
    <property type="molecule type" value="Genomic_DNA"/>
</dbReference>
<keyword evidence="3 6" id="KW-0812">Transmembrane</keyword>
<keyword evidence="5" id="KW-0998">Cell outer membrane</keyword>
<dbReference type="GO" id="GO:0015288">
    <property type="term" value="F:porin activity"/>
    <property type="evidence" value="ECO:0007669"/>
    <property type="project" value="TreeGrafter"/>
</dbReference>
<evidence type="ECO:0000256" key="1">
    <source>
        <dbReference type="ARBA" id="ARBA00004442"/>
    </source>
</evidence>
<protein>
    <submittedName>
        <fullName evidence="7">Outer membrane protein TolC</fullName>
    </submittedName>
</protein>
<dbReference type="PANTHER" id="PTHR30026:SF20">
    <property type="entry name" value="OUTER MEMBRANE PROTEIN TOLC"/>
    <property type="match status" value="1"/>
</dbReference>
<organism evidence="7 8">
    <name type="scientific">Pedobacter xixiisoli</name>
    <dbReference type="NCBI Taxonomy" id="1476464"/>
    <lineage>
        <taxon>Bacteria</taxon>
        <taxon>Pseudomonadati</taxon>
        <taxon>Bacteroidota</taxon>
        <taxon>Sphingobacteriia</taxon>
        <taxon>Sphingobacteriales</taxon>
        <taxon>Sphingobacteriaceae</taxon>
        <taxon>Pedobacter</taxon>
    </lineage>
</organism>
<evidence type="ECO:0000256" key="4">
    <source>
        <dbReference type="ARBA" id="ARBA00023136"/>
    </source>
</evidence>
<accession>A0A285ZPE2</accession>
<keyword evidence="4 6" id="KW-0472">Membrane</keyword>
<reference evidence="8" key="1">
    <citation type="submission" date="2017-09" db="EMBL/GenBank/DDBJ databases">
        <authorList>
            <person name="Varghese N."/>
            <person name="Submissions S."/>
        </authorList>
    </citation>
    <scope>NUCLEOTIDE SEQUENCE [LARGE SCALE GENOMIC DNA]</scope>
    <source>
        <strain evidence="8">CGMCC 1.12803</strain>
    </source>
</reference>
<keyword evidence="6" id="KW-1133">Transmembrane helix</keyword>
<dbReference type="InterPro" id="IPR051906">
    <property type="entry name" value="TolC-like"/>
</dbReference>
<dbReference type="GO" id="GO:0009279">
    <property type="term" value="C:cell outer membrane"/>
    <property type="evidence" value="ECO:0007669"/>
    <property type="project" value="UniProtKB-SubCell"/>
</dbReference>
<sequence length="499" mass="56991">MYNINSHAVLAPLGRDVRRAERYSNIESNSSLFNSPSKGRYMTLIGDCISPSLRGQGEEMGTPSLREFTPTNRRGTTKQSIISNKMFMIIFAFSTVLLPFFAVAQTPVLSLDTILNRIDQNNLQLKSYGLKAESYQYNAKAATAWMAPMVGVGTFMTPYPGQMIMDGRDKGSLMFQVEQDIPNYGKLNAQKKFIESKAKVERATREVTLNDFKTQAKKLYYSWLVAQQKLKVLEKSTQIMQTMKKIEEIRYPFNQSKLGSVYQTSAKLEETENMKRMQEGEIGRAKAWLNSMMNRQGNTEFKIDSNYVPQFVAATALDTASLAVARKDIAKMDYNIQSMQLNVEAMKKQSRPDFRVRFDHMSPLGSGMPKAFSVMGMVSIPIAPWASKMYKSEVKGMQYEVEAMQMEKAAMLQETQGMLYGMQYQIKTMQQQIAAMEQKIIPTLQKTLDVNVLGYRENKMQLPEVIASWEALNMMQNNVLDEKLKLYLMIADYEKELYR</sequence>
<keyword evidence="2" id="KW-1134">Transmembrane beta strand</keyword>
<dbReference type="GO" id="GO:1990281">
    <property type="term" value="C:efflux pump complex"/>
    <property type="evidence" value="ECO:0007669"/>
    <property type="project" value="TreeGrafter"/>
</dbReference>
<evidence type="ECO:0000313" key="8">
    <source>
        <dbReference type="Proteomes" id="UP000219281"/>
    </source>
</evidence>
<dbReference type="Gene3D" id="1.20.1600.10">
    <property type="entry name" value="Outer membrane efflux proteins (OEP)"/>
    <property type="match status" value="1"/>
</dbReference>
<dbReference type="GO" id="GO:0015562">
    <property type="term" value="F:efflux transmembrane transporter activity"/>
    <property type="evidence" value="ECO:0007669"/>
    <property type="project" value="InterPro"/>
</dbReference>
<gene>
    <name evidence="7" type="ORF">SAMN06297358_0187</name>
</gene>
<evidence type="ECO:0000256" key="6">
    <source>
        <dbReference type="SAM" id="Phobius"/>
    </source>
</evidence>
<comment type="subcellular location">
    <subcellularLocation>
        <location evidence="1">Cell outer membrane</location>
    </subcellularLocation>
</comment>
<proteinExistence type="predicted"/>
<dbReference type="Proteomes" id="UP000219281">
    <property type="component" value="Unassembled WGS sequence"/>
</dbReference>
<feature type="transmembrane region" description="Helical" evidence="6">
    <location>
        <begin position="86"/>
        <end position="104"/>
    </location>
</feature>
<evidence type="ECO:0000256" key="3">
    <source>
        <dbReference type="ARBA" id="ARBA00022692"/>
    </source>
</evidence>
<keyword evidence="8" id="KW-1185">Reference proteome</keyword>
<dbReference type="SUPFAM" id="SSF56954">
    <property type="entry name" value="Outer membrane efflux proteins (OEP)"/>
    <property type="match status" value="1"/>
</dbReference>
<dbReference type="AlphaFoldDB" id="A0A285ZPE2"/>
<dbReference type="PANTHER" id="PTHR30026">
    <property type="entry name" value="OUTER MEMBRANE PROTEIN TOLC"/>
    <property type="match status" value="1"/>
</dbReference>